<organism evidence="2 3">
    <name type="scientific">Malus domestica</name>
    <name type="common">Apple</name>
    <name type="synonym">Pyrus malus</name>
    <dbReference type="NCBI Taxonomy" id="3750"/>
    <lineage>
        <taxon>Eukaryota</taxon>
        <taxon>Viridiplantae</taxon>
        <taxon>Streptophyta</taxon>
        <taxon>Embryophyta</taxon>
        <taxon>Tracheophyta</taxon>
        <taxon>Spermatophyta</taxon>
        <taxon>Magnoliopsida</taxon>
        <taxon>eudicotyledons</taxon>
        <taxon>Gunneridae</taxon>
        <taxon>Pentapetalae</taxon>
        <taxon>rosids</taxon>
        <taxon>fabids</taxon>
        <taxon>Rosales</taxon>
        <taxon>Rosaceae</taxon>
        <taxon>Amygdaloideae</taxon>
        <taxon>Maleae</taxon>
        <taxon>Malus</taxon>
    </lineage>
</organism>
<evidence type="ECO:0000313" key="2">
    <source>
        <dbReference type="EMBL" id="RXI09278.1"/>
    </source>
</evidence>
<keyword evidence="3" id="KW-1185">Reference proteome</keyword>
<dbReference type="EMBL" id="RDQH01000327">
    <property type="protein sequence ID" value="RXI09278.1"/>
    <property type="molecule type" value="Genomic_DNA"/>
</dbReference>
<evidence type="ECO:0000313" key="3">
    <source>
        <dbReference type="Proteomes" id="UP000290289"/>
    </source>
</evidence>
<comment type="caution">
    <text evidence="2">The sequence shown here is derived from an EMBL/GenBank/DDBJ whole genome shotgun (WGS) entry which is preliminary data.</text>
</comment>
<dbReference type="Proteomes" id="UP000290289">
    <property type="component" value="Chromosome 1"/>
</dbReference>
<accession>A0A498KNC1</accession>
<protein>
    <recommendedName>
        <fullName evidence="1">HAT C-terminal dimerisation domain-containing protein</fullName>
    </recommendedName>
</protein>
<sequence length="82" mass="8869">MLTIPISTVASESTFGIGGRILDQYCSSLLPETVQALLCTRDWLFGKGARGLLGAHWLRDSEVKREGCQSTPRMGDPLGSCL</sequence>
<dbReference type="PANTHER" id="PTHR23272">
    <property type="entry name" value="BED FINGER-RELATED"/>
    <property type="match status" value="1"/>
</dbReference>
<reference evidence="2 3" key="1">
    <citation type="submission" date="2018-10" db="EMBL/GenBank/DDBJ databases">
        <title>A high-quality apple genome assembly.</title>
        <authorList>
            <person name="Hu J."/>
        </authorList>
    </citation>
    <scope>NUCLEOTIDE SEQUENCE [LARGE SCALE GENOMIC DNA]</scope>
    <source>
        <strain evidence="3">cv. HFTH1</strain>
        <tissue evidence="2">Young leaf</tissue>
    </source>
</reference>
<dbReference type="InterPro" id="IPR008906">
    <property type="entry name" value="HATC_C_dom"/>
</dbReference>
<evidence type="ECO:0000259" key="1">
    <source>
        <dbReference type="Pfam" id="PF05699"/>
    </source>
</evidence>
<dbReference type="SUPFAM" id="SSF53098">
    <property type="entry name" value="Ribonuclease H-like"/>
    <property type="match status" value="1"/>
</dbReference>
<dbReference type="PANTHER" id="PTHR23272:SF166">
    <property type="entry name" value="ZINC FINGER BED DOMAIN-CONTAINING PROTEIN RICESLEEPER 2-LIKE ISOFORM X1"/>
    <property type="match status" value="1"/>
</dbReference>
<proteinExistence type="predicted"/>
<dbReference type="Pfam" id="PF05699">
    <property type="entry name" value="Dimer_Tnp_hAT"/>
    <property type="match status" value="1"/>
</dbReference>
<gene>
    <name evidence="2" type="ORF">DVH24_033895</name>
</gene>
<feature type="domain" description="HAT C-terminal dimerisation" evidence="1">
    <location>
        <begin position="1"/>
        <end position="44"/>
    </location>
</feature>
<dbReference type="InterPro" id="IPR012337">
    <property type="entry name" value="RNaseH-like_sf"/>
</dbReference>
<name>A0A498KNC1_MALDO</name>
<dbReference type="GO" id="GO:0046983">
    <property type="term" value="F:protein dimerization activity"/>
    <property type="evidence" value="ECO:0007669"/>
    <property type="project" value="InterPro"/>
</dbReference>
<dbReference type="AlphaFoldDB" id="A0A498KNC1"/>